<accession>A0A5N5TG76</accession>
<dbReference type="EMBL" id="SEYY01001632">
    <property type="protein sequence ID" value="KAB7505189.1"/>
    <property type="molecule type" value="Genomic_DNA"/>
</dbReference>
<gene>
    <name evidence="2" type="ORF">Anas_02513</name>
</gene>
<feature type="compositionally biased region" description="Polar residues" evidence="1">
    <location>
        <begin position="63"/>
        <end position="78"/>
    </location>
</feature>
<proteinExistence type="predicted"/>
<evidence type="ECO:0008006" key="4">
    <source>
        <dbReference type="Google" id="ProtNLM"/>
    </source>
</evidence>
<dbReference type="OrthoDB" id="5983145at2759"/>
<reference evidence="2 3" key="1">
    <citation type="journal article" date="2019" name="PLoS Biol.">
        <title>Sex chromosomes control vertical transmission of feminizing Wolbachia symbionts in an isopod.</title>
        <authorList>
            <person name="Becking T."/>
            <person name="Chebbi M.A."/>
            <person name="Giraud I."/>
            <person name="Moumen B."/>
            <person name="Laverre T."/>
            <person name="Caubet Y."/>
            <person name="Peccoud J."/>
            <person name="Gilbert C."/>
            <person name="Cordaux R."/>
        </authorList>
    </citation>
    <scope>NUCLEOTIDE SEQUENCE [LARGE SCALE GENOMIC DNA]</scope>
    <source>
        <strain evidence="2">ANa2</strain>
        <tissue evidence="2">Whole body excluding digestive tract and cuticle</tissue>
    </source>
</reference>
<dbReference type="GO" id="GO:0008408">
    <property type="term" value="F:3'-5' exonuclease activity"/>
    <property type="evidence" value="ECO:0007669"/>
    <property type="project" value="InterPro"/>
</dbReference>
<sequence>MEEKSHSSSSSSSSDFSDEESSNASEKYHPICNSNNSRPTGTSFCNTFKNDGSFLEMFKKMQEQNAKNENSNAQGNEVTNTGNSNSPTSSTDNNALTSSSFTSGEKSNKTTRPVAKRRAAKVLPTGLVKKQRKDGQPVEEETKKEQRKNDPWSKYMDEVKKYKQQSCTDDKSSRTPLVK</sequence>
<dbReference type="GO" id="GO:0008409">
    <property type="term" value="F:5'-3' exonuclease activity"/>
    <property type="evidence" value="ECO:0007669"/>
    <property type="project" value="InterPro"/>
</dbReference>
<feature type="compositionally biased region" description="Polar residues" evidence="1">
    <location>
        <begin position="32"/>
        <end position="50"/>
    </location>
</feature>
<feature type="compositionally biased region" description="Basic and acidic residues" evidence="1">
    <location>
        <begin position="133"/>
        <end position="161"/>
    </location>
</feature>
<dbReference type="InterPro" id="IPR038838">
    <property type="entry name" value="TRIR"/>
</dbReference>
<comment type="caution">
    <text evidence="2">The sequence shown here is derived from an EMBL/GenBank/DDBJ whole genome shotgun (WGS) entry which is preliminary data.</text>
</comment>
<evidence type="ECO:0000256" key="1">
    <source>
        <dbReference type="SAM" id="MobiDB-lite"/>
    </source>
</evidence>
<organism evidence="2 3">
    <name type="scientific">Armadillidium nasatum</name>
    <dbReference type="NCBI Taxonomy" id="96803"/>
    <lineage>
        <taxon>Eukaryota</taxon>
        <taxon>Metazoa</taxon>
        <taxon>Ecdysozoa</taxon>
        <taxon>Arthropoda</taxon>
        <taxon>Crustacea</taxon>
        <taxon>Multicrustacea</taxon>
        <taxon>Malacostraca</taxon>
        <taxon>Eumalacostraca</taxon>
        <taxon>Peracarida</taxon>
        <taxon>Isopoda</taxon>
        <taxon>Oniscidea</taxon>
        <taxon>Crinocheta</taxon>
        <taxon>Armadillidiidae</taxon>
        <taxon>Armadillidium</taxon>
    </lineage>
</organism>
<feature type="region of interest" description="Disordered" evidence="1">
    <location>
        <begin position="1"/>
        <end position="179"/>
    </location>
</feature>
<dbReference type="Proteomes" id="UP000326759">
    <property type="component" value="Unassembled WGS sequence"/>
</dbReference>
<dbReference type="PANTHER" id="PTHR34753">
    <property type="entry name" value="TELOMERASE RNA COMPONENT INTERACTING RNASE"/>
    <property type="match status" value="1"/>
</dbReference>
<dbReference type="AlphaFoldDB" id="A0A5N5TG76"/>
<name>A0A5N5TG76_9CRUS</name>
<evidence type="ECO:0000313" key="2">
    <source>
        <dbReference type="EMBL" id="KAB7505189.1"/>
    </source>
</evidence>
<keyword evidence="3" id="KW-1185">Reference proteome</keyword>
<protein>
    <recommendedName>
        <fullName evidence="4">Telomerase RNA component interacting RNase</fullName>
    </recommendedName>
</protein>
<feature type="compositionally biased region" description="Low complexity" evidence="1">
    <location>
        <begin position="79"/>
        <end position="94"/>
    </location>
</feature>
<dbReference type="PANTHER" id="PTHR34753:SF1">
    <property type="entry name" value="TELOMERASE RNA COMPONENT INTERACTING RNASE"/>
    <property type="match status" value="1"/>
</dbReference>
<feature type="compositionally biased region" description="Polar residues" evidence="1">
    <location>
        <begin position="95"/>
        <end position="105"/>
    </location>
</feature>
<evidence type="ECO:0000313" key="3">
    <source>
        <dbReference type="Proteomes" id="UP000326759"/>
    </source>
</evidence>